<name>A0A5S6Q015_TRIMR</name>
<dbReference type="AlphaFoldDB" id="A0A5S6Q015"/>
<reference evidence="1" key="2">
    <citation type="submission" date="2014-03" db="EMBL/GenBank/DDBJ databases">
        <title>The whipworm genome and dual-species transcriptomics of an intimate host-pathogen interaction.</title>
        <authorList>
            <person name="Foth B.J."/>
            <person name="Tsai I.J."/>
            <person name="Reid A.J."/>
            <person name="Bancroft A.J."/>
            <person name="Nichol S."/>
            <person name="Tracey A."/>
            <person name="Holroyd N."/>
            <person name="Cotton J.A."/>
            <person name="Stanley E.J."/>
            <person name="Zarowiecki M."/>
            <person name="Liu J.Z."/>
            <person name="Huckvale T."/>
            <person name="Cooper P.J."/>
            <person name="Grencis R.K."/>
            <person name="Berriman M."/>
        </authorList>
    </citation>
    <scope>NUCLEOTIDE SEQUENCE [LARGE SCALE GENOMIC DNA]</scope>
    <source>
        <strain evidence="1">Edinburgh</strain>
    </source>
</reference>
<sequence>MFQRGQSRRHAILEAAGGEGIFEVSPEEDIAVEFVPFPPVDLVLEYMEGQVFPGKSQALAELPKILSEAQRAKTVEDLASIIGGKLIPAAIWIGYKAYEVEPSAYQAVLAELMDIEATLRPNVDSVYALIERLSEQLAKISRMPSGREAFSNRDPAYIDQLSKVVITVGGDVVGNRASSLVDHLPADKDIIKELRELPLKDRQGYVDMLM</sequence>
<reference evidence="1" key="1">
    <citation type="submission" date="2013-11" db="EMBL/GenBank/DDBJ databases">
        <authorList>
            <person name="Aslett M."/>
        </authorList>
    </citation>
    <scope>NUCLEOTIDE SEQUENCE [LARGE SCALE GENOMIC DNA]</scope>
    <source>
        <strain evidence="1">Edinburgh</strain>
    </source>
</reference>
<keyword evidence="1" id="KW-1185">Reference proteome</keyword>
<dbReference type="WBParaSite" id="TMUE_0000000317.2">
    <property type="protein sequence ID" value="TMUE_0000000317.2"/>
    <property type="gene ID" value="WBGene00296258"/>
</dbReference>
<evidence type="ECO:0000313" key="1">
    <source>
        <dbReference type="Proteomes" id="UP000046395"/>
    </source>
</evidence>
<dbReference type="WBParaSite" id="TMUE_0000000317.3">
    <property type="protein sequence ID" value="TMUE_0000000317.3"/>
    <property type="gene ID" value="WBGene00296258"/>
</dbReference>
<proteinExistence type="predicted"/>
<evidence type="ECO:0000313" key="2">
    <source>
        <dbReference type="WBParaSite" id="TMUE_0000000317.1"/>
    </source>
</evidence>
<dbReference type="Proteomes" id="UP000046395">
    <property type="component" value="Unassembled WGS sequence"/>
</dbReference>
<evidence type="ECO:0000313" key="3">
    <source>
        <dbReference type="WBParaSite" id="TMUE_0000000317.2"/>
    </source>
</evidence>
<accession>A0A5S6Q015</accession>
<reference evidence="2" key="3">
    <citation type="submission" date="2019-12" db="UniProtKB">
        <authorList>
            <consortium name="WormBaseParasite"/>
        </authorList>
    </citation>
    <scope>IDENTIFICATION</scope>
</reference>
<organism evidence="1 2">
    <name type="scientific">Trichuris muris</name>
    <name type="common">Mouse whipworm</name>
    <dbReference type="NCBI Taxonomy" id="70415"/>
    <lineage>
        <taxon>Eukaryota</taxon>
        <taxon>Metazoa</taxon>
        <taxon>Ecdysozoa</taxon>
        <taxon>Nematoda</taxon>
        <taxon>Enoplea</taxon>
        <taxon>Dorylaimia</taxon>
        <taxon>Trichinellida</taxon>
        <taxon>Trichuridae</taxon>
        <taxon>Trichuris</taxon>
    </lineage>
</organism>
<protein>
    <submittedName>
        <fullName evidence="2 3">Uncharacterized protein</fullName>
    </submittedName>
</protein>
<dbReference type="WBParaSite" id="TMUE_0000000317.1">
    <property type="protein sequence ID" value="TMUE_0000000317.1"/>
    <property type="gene ID" value="WBGene00296258"/>
</dbReference>